<name>A0A125BEU4_SHEFR</name>
<accession>A0A125BEU4</accession>
<organism evidence="1">
    <name type="scientific">Shewanella frigidimarina</name>
    <dbReference type="NCBI Taxonomy" id="56812"/>
    <lineage>
        <taxon>Bacteria</taxon>
        <taxon>Pseudomonadati</taxon>
        <taxon>Pseudomonadota</taxon>
        <taxon>Gammaproteobacteria</taxon>
        <taxon>Alteromonadales</taxon>
        <taxon>Shewanellaceae</taxon>
        <taxon>Shewanella</taxon>
    </lineage>
</organism>
<protein>
    <submittedName>
        <fullName evidence="1">TAT leader-containing periplasmic protein</fullName>
    </submittedName>
</protein>
<proteinExistence type="predicted"/>
<sequence>MKRRTFITGAFAGTAAIALGVNLYSPSITTSSDDIHHRVLFSVLLPVFLDGALPEVPSHREIAINRTLDAISQSITHLPIEQQQELMELLELLEGRFGLLLLSGSMTPLLMREPQQLIDMLEFWRNNYLDMLTTAYNGLRELIMASYYACPEHWGNLRYVKPTFLVHNAH</sequence>
<dbReference type="RefSeq" id="WP_059744593.1">
    <property type="nucleotide sequence ID" value="NZ_JBOZOX010000016.1"/>
</dbReference>
<dbReference type="Proteomes" id="UP000055702">
    <property type="component" value="Unassembled WGS sequence"/>
</dbReference>
<gene>
    <name evidence="1" type="ORF">AWJ07_11365</name>
</gene>
<evidence type="ECO:0000313" key="2">
    <source>
        <dbReference type="Proteomes" id="UP000055702"/>
    </source>
</evidence>
<dbReference type="AlphaFoldDB" id="A0A125BEU4"/>
<evidence type="ECO:0000313" key="1">
    <source>
        <dbReference type="EMBL" id="KVX02903.1"/>
    </source>
</evidence>
<comment type="caution">
    <text evidence="1">The sequence shown here is derived from an EMBL/GenBank/DDBJ whole genome shotgun (WGS) entry which is preliminary data.</text>
</comment>
<dbReference type="EMBL" id="LRDC01000002">
    <property type="protein sequence ID" value="KVX02903.1"/>
    <property type="molecule type" value="Genomic_DNA"/>
</dbReference>
<reference evidence="1 2" key="1">
    <citation type="submission" date="2016-01" db="EMBL/GenBank/DDBJ databases">
        <title>Draft genome of the antarctic isolate Shewanella frigidimarina Ag06-30.</title>
        <authorList>
            <person name="Parmeciano Di Noto G."/>
            <person name="Vazquez S."/>
            <person name="Mac Cormack W."/>
            <person name="Iriarte A."/>
            <person name="Quiroga C."/>
        </authorList>
    </citation>
    <scope>NUCLEOTIDE SEQUENCE [LARGE SCALE GENOMIC DNA]</scope>
    <source>
        <strain evidence="1 2">Ag06-30</strain>
    </source>
</reference>